<dbReference type="InterPro" id="IPR003737">
    <property type="entry name" value="GlcNAc_PI_deacetylase-related"/>
</dbReference>
<organism evidence="2 3">
    <name type="scientific">Flavobacterium paronense</name>
    <dbReference type="NCBI Taxonomy" id="1392775"/>
    <lineage>
        <taxon>Bacteria</taxon>
        <taxon>Pseudomonadati</taxon>
        <taxon>Bacteroidota</taxon>
        <taxon>Flavobacteriia</taxon>
        <taxon>Flavobacteriales</taxon>
        <taxon>Flavobacteriaceae</taxon>
        <taxon>Flavobacterium</taxon>
    </lineage>
</organism>
<dbReference type="SUPFAM" id="SSF52317">
    <property type="entry name" value="Class I glutamine amidotransferase-like"/>
    <property type="match status" value="1"/>
</dbReference>
<accession>A0ABV5GGE6</accession>
<dbReference type="EMBL" id="JBHMFB010000029">
    <property type="protein sequence ID" value="MFB9090138.1"/>
    <property type="molecule type" value="Genomic_DNA"/>
</dbReference>
<comment type="caution">
    <text evidence="2">The sequence shown here is derived from an EMBL/GenBank/DDBJ whole genome shotgun (WGS) entry which is preliminary data.</text>
</comment>
<keyword evidence="2" id="KW-0378">Hydrolase</keyword>
<sequence>MKHFILYLLLILSLKGVAQQPAKPNAVELYNQIQKLNFLGSVLYIAAHPDDENTRLIAYLSNTIKAQTGYLSLTRGDGGQNLIGPELREQLGVIRTQELIEARKIDGGVQFFSRANDFGFSKNPDETLQIWDKDQVLSDVIWVIRKFQPDVIINRFDHRSPGTTHGHHTSSAMLSYEAFDKVNDASVFPNQLQFTSIWQPKRLFFNTSWWFYGSKEMFDAADKSNLSKLQIGTYYQSLGKSNQEIAALSRSRHQSQGFGSTGTRGEDEEYLEFLKGDSPTDKTNLFDGIDTTWNRIKGGKEIGDILANVEKNFDFKNPSASINELVKAYSLIDNLDNSHWRTVKSEEIKKIIAGCTGLYLEAVSEVQEVTPNSSIKLKIEAINRSTVAMNLTGIGAVPTYIHEDEQKNVELKNNIPFTKTILLDLTKSFNEGLKFEYTNPYWLNQMGTVGMYRVDNQENIGIPDVIRQVKVGFWIEINGVEIPFERNVVYKYNDDVKGEVYQPLDIVPAVTSVFAEKVYIFNNDRDKTITVKVKAGKDAINGNVKLVMPQGWEVSPIEIPFSIDKKGQEVLAVFSVSPSKEVSEINIKSIVTVDGQTYNLNKIDINYPHIYKQMVLKPAETKAIRLKIKTKNEKIAYIMGAGDEVPKSLAQMGYEVDIIKPDEISTEKLENYDVVMTGIRAYNTVNALAFKQNILLDFVKNGKTMIVQYNTTDDLVTKDMSPFPLKISRDRVTEENAEVRFLNPNHPVLNYPNKITQEDFKDWKQEQGLYYPNEWDAAFTPILSSNDKGENPKNGALLIAKYGKGNYVYTGLSFFRELPEGVSGAFRLLANIIAIGE</sequence>
<name>A0ABV5GGE6_9FLAO</name>
<protein>
    <submittedName>
        <fullName evidence="2">PIG-L family deacetylase</fullName>
        <ecNumber evidence="2">3.5.1.-</ecNumber>
    </submittedName>
</protein>
<reference evidence="2 3" key="1">
    <citation type="submission" date="2024-09" db="EMBL/GenBank/DDBJ databases">
        <authorList>
            <person name="Sun Q."/>
            <person name="Mori K."/>
        </authorList>
    </citation>
    <scope>NUCLEOTIDE SEQUENCE [LARGE SCALE GENOMIC DNA]</scope>
    <source>
        <strain evidence="2 3">CECT 8460</strain>
    </source>
</reference>
<evidence type="ECO:0000256" key="1">
    <source>
        <dbReference type="SAM" id="SignalP"/>
    </source>
</evidence>
<dbReference type="PANTHER" id="PTHR12993:SF11">
    <property type="entry name" value="N-ACETYLGLUCOSAMINYL-PHOSPHATIDYLINOSITOL DE-N-ACETYLASE"/>
    <property type="match status" value="1"/>
</dbReference>
<dbReference type="InterPro" id="IPR029062">
    <property type="entry name" value="Class_I_gatase-like"/>
</dbReference>
<dbReference type="SUPFAM" id="SSF102588">
    <property type="entry name" value="LmbE-like"/>
    <property type="match status" value="1"/>
</dbReference>
<dbReference type="GO" id="GO:0016787">
    <property type="term" value="F:hydrolase activity"/>
    <property type="evidence" value="ECO:0007669"/>
    <property type="project" value="UniProtKB-KW"/>
</dbReference>
<feature type="signal peptide" evidence="1">
    <location>
        <begin position="1"/>
        <end position="18"/>
    </location>
</feature>
<gene>
    <name evidence="2" type="ORF">ACFFUU_11045</name>
</gene>
<dbReference type="Proteomes" id="UP001589576">
    <property type="component" value="Unassembled WGS sequence"/>
</dbReference>
<proteinExistence type="predicted"/>
<feature type="chain" id="PRO_5046711899" evidence="1">
    <location>
        <begin position="19"/>
        <end position="837"/>
    </location>
</feature>
<dbReference type="InterPro" id="IPR024078">
    <property type="entry name" value="LmbE-like_dom_sf"/>
</dbReference>
<keyword evidence="1" id="KW-0732">Signal</keyword>
<evidence type="ECO:0000313" key="2">
    <source>
        <dbReference type="EMBL" id="MFB9090138.1"/>
    </source>
</evidence>
<dbReference type="Gene3D" id="3.40.50.880">
    <property type="match status" value="1"/>
</dbReference>
<dbReference type="PANTHER" id="PTHR12993">
    <property type="entry name" value="N-ACETYLGLUCOSAMINYL-PHOSPHATIDYLINOSITOL DE-N-ACETYLASE-RELATED"/>
    <property type="match status" value="1"/>
</dbReference>
<dbReference type="Pfam" id="PF02585">
    <property type="entry name" value="PIG-L"/>
    <property type="match status" value="1"/>
</dbReference>
<keyword evidence="3" id="KW-1185">Reference proteome</keyword>
<dbReference type="Gene3D" id="3.40.50.10320">
    <property type="entry name" value="LmbE-like"/>
    <property type="match status" value="1"/>
</dbReference>
<dbReference type="EC" id="3.5.1.-" evidence="2"/>
<dbReference type="RefSeq" id="WP_290285122.1">
    <property type="nucleotide sequence ID" value="NZ_JAUFQN010000019.1"/>
</dbReference>
<evidence type="ECO:0000313" key="3">
    <source>
        <dbReference type="Proteomes" id="UP001589576"/>
    </source>
</evidence>